<name>G5CES8_9LECA</name>
<organism evidence="1">
    <name type="scientific">Peltigera malacea</name>
    <dbReference type="NCBI Taxonomy" id="52884"/>
    <lineage>
        <taxon>Eukaryota</taxon>
        <taxon>Fungi</taxon>
        <taxon>Dikarya</taxon>
        <taxon>Ascomycota</taxon>
        <taxon>Pezizomycotina</taxon>
        <taxon>Lecanoromycetes</taxon>
        <taxon>OSLEUM clade</taxon>
        <taxon>Lecanoromycetidae</taxon>
        <taxon>Peltigerales</taxon>
        <taxon>Peltigerineae</taxon>
        <taxon>Peltigeraceae</taxon>
        <taxon>Peltigera</taxon>
    </lineage>
</organism>
<dbReference type="GeneID" id="11816553"/>
<evidence type="ECO:0000313" key="1">
    <source>
        <dbReference type="EMBL" id="AEK48315.1"/>
    </source>
</evidence>
<accession>G5CES8</accession>
<dbReference type="RefSeq" id="YP_005351187.1">
    <property type="nucleotide sequence ID" value="NC_016955.1"/>
</dbReference>
<sequence length="102" mass="12019">MEAFTLEVTVIPSSYSKLSHCFLEQYYLLDKRFNLNTHKIVNFRVNQGFKIFLYDKDCKTLYYSGNSLNAFCEDLGIHHSYYKNCIASGNAYLNFFLLFKIL</sequence>
<geneLocation type="mitochondrion" evidence="1"/>
<dbReference type="AlphaFoldDB" id="G5CES8"/>
<protein>
    <submittedName>
        <fullName evidence="1">Orf309</fullName>
    </submittedName>
</protein>
<gene>
    <name evidence="1" type="primary">cox2</name>
</gene>
<reference evidence="1" key="1">
    <citation type="journal article" date="2012" name="Fungal Biol.">
        <title>Mitochondrial genomes from the lichenized fungi Peltigera membranacea and Peltigera malacea: Features and phylogeny.</title>
        <authorList>
            <person name="Xavier B.B."/>
            <person name="Miao V.P."/>
            <person name="Jonsson Z.O."/>
            <person name="Andresson O.S."/>
        </authorList>
    </citation>
    <scope>NUCLEOTIDE SEQUENCE</scope>
    <source>
        <strain evidence="1">DB3992</strain>
    </source>
</reference>
<keyword evidence="1" id="KW-0496">Mitochondrion</keyword>
<proteinExistence type="predicted"/>
<dbReference type="EMBL" id="JN088164">
    <property type="protein sequence ID" value="AEK48315.1"/>
    <property type="molecule type" value="Genomic_DNA"/>
</dbReference>